<dbReference type="InterPro" id="IPR008266">
    <property type="entry name" value="Tyr_kinase_AS"/>
</dbReference>
<dbReference type="EMBL" id="LWCA01000428">
    <property type="protein sequence ID" value="OAF68538.1"/>
    <property type="molecule type" value="Genomic_DNA"/>
</dbReference>
<dbReference type="GO" id="GO:0005524">
    <property type="term" value="F:ATP binding"/>
    <property type="evidence" value="ECO:0007669"/>
    <property type="project" value="InterPro"/>
</dbReference>
<feature type="domain" description="Ig-like" evidence="12">
    <location>
        <begin position="14"/>
        <end position="119"/>
    </location>
</feature>
<evidence type="ECO:0000313" key="14">
    <source>
        <dbReference type="Proteomes" id="UP000078046"/>
    </source>
</evidence>
<dbReference type="SMART" id="SM00408">
    <property type="entry name" value="IGc2"/>
    <property type="match status" value="7"/>
</dbReference>
<dbReference type="Pfam" id="PF00047">
    <property type="entry name" value="ig"/>
    <property type="match status" value="1"/>
</dbReference>
<dbReference type="GO" id="GO:0005911">
    <property type="term" value="C:cell-cell junction"/>
    <property type="evidence" value="ECO:0007669"/>
    <property type="project" value="TreeGrafter"/>
</dbReference>
<feature type="domain" description="Ig-like" evidence="12">
    <location>
        <begin position="343"/>
        <end position="426"/>
    </location>
</feature>
<evidence type="ECO:0000259" key="11">
    <source>
        <dbReference type="PROSITE" id="PS50011"/>
    </source>
</evidence>
<dbReference type="PANTHER" id="PTHR11640">
    <property type="entry name" value="NEPHRIN"/>
    <property type="match status" value="1"/>
</dbReference>
<evidence type="ECO:0000256" key="4">
    <source>
        <dbReference type="ARBA" id="ARBA00023136"/>
    </source>
</evidence>
<accession>A0A177B2N1</accession>
<dbReference type="InterPro" id="IPR013783">
    <property type="entry name" value="Ig-like_fold"/>
</dbReference>
<evidence type="ECO:0000256" key="5">
    <source>
        <dbReference type="ARBA" id="ARBA00023157"/>
    </source>
</evidence>
<comment type="catalytic activity">
    <reaction evidence="9">
        <text>L-tyrosyl-[protein] + ATP = O-phospho-L-tyrosyl-[protein] + ADP + H(+)</text>
        <dbReference type="Rhea" id="RHEA:10596"/>
        <dbReference type="Rhea" id="RHEA-COMP:10136"/>
        <dbReference type="Rhea" id="RHEA-COMP:20101"/>
        <dbReference type="ChEBI" id="CHEBI:15378"/>
        <dbReference type="ChEBI" id="CHEBI:30616"/>
        <dbReference type="ChEBI" id="CHEBI:46858"/>
        <dbReference type="ChEBI" id="CHEBI:61978"/>
        <dbReference type="ChEBI" id="CHEBI:456216"/>
        <dbReference type="EC" id="2.7.10.1"/>
    </reaction>
</comment>
<dbReference type="PROSITE" id="PS50011">
    <property type="entry name" value="PROTEIN_KINASE_DOM"/>
    <property type="match status" value="1"/>
</dbReference>
<dbReference type="InterPro" id="IPR007110">
    <property type="entry name" value="Ig-like_dom"/>
</dbReference>
<keyword evidence="14" id="KW-1185">Reference proteome</keyword>
<dbReference type="SMART" id="SM00409">
    <property type="entry name" value="IG"/>
    <property type="match status" value="6"/>
</dbReference>
<feature type="domain" description="Ig-like" evidence="12">
    <location>
        <begin position="431"/>
        <end position="519"/>
    </location>
</feature>
<reference evidence="13 14" key="1">
    <citation type="submission" date="2016-04" db="EMBL/GenBank/DDBJ databases">
        <title>The genome of Intoshia linei affirms orthonectids as highly simplified spiralians.</title>
        <authorList>
            <person name="Mikhailov K.V."/>
            <person name="Slusarev G.S."/>
            <person name="Nikitin M.A."/>
            <person name="Logacheva M.D."/>
            <person name="Penin A."/>
            <person name="Aleoshin V."/>
            <person name="Panchin Y.V."/>
        </authorList>
    </citation>
    <scope>NUCLEOTIDE SEQUENCE [LARGE SCALE GENOMIC DNA]</scope>
    <source>
        <strain evidence="13">Intl2013</strain>
        <tissue evidence="13">Whole animal</tissue>
    </source>
</reference>
<gene>
    <name evidence="13" type="ORF">A3Q56_03740</name>
</gene>
<dbReference type="InterPro" id="IPR001245">
    <property type="entry name" value="Ser-Thr/Tyr_kinase_cat_dom"/>
</dbReference>
<dbReference type="GO" id="GO:0050839">
    <property type="term" value="F:cell adhesion molecule binding"/>
    <property type="evidence" value="ECO:0007669"/>
    <property type="project" value="TreeGrafter"/>
</dbReference>
<keyword evidence="5" id="KW-1015">Disulfide bond</keyword>
<dbReference type="Gene3D" id="2.60.40.10">
    <property type="entry name" value="Immunoglobulins"/>
    <property type="match status" value="7"/>
</dbReference>
<dbReference type="OrthoDB" id="2413561at2759"/>
<evidence type="ECO:0000256" key="1">
    <source>
        <dbReference type="ARBA" id="ARBA00004479"/>
    </source>
</evidence>
<evidence type="ECO:0000313" key="13">
    <source>
        <dbReference type="EMBL" id="OAF68538.1"/>
    </source>
</evidence>
<dbReference type="Gene3D" id="1.10.510.10">
    <property type="entry name" value="Transferase(Phosphotransferase) domain 1"/>
    <property type="match status" value="1"/>
</dbReference>
<dbReference type="Gene3D" id="3.30.200.20">
    <property type="entry name" value="Phosphorylase Kinase, domain 1"/>
    <property type="match status" value="1"/>
</dbReference>
<feature type="transmembrane region" description="Helical" evidence="10">
    <location>
        <begin position="791"/>
        <end position="815"/>
    </location>
</feature>
<dbReference type="InterPro" id="IPR003599">
    <property type="entry name" value="Ig_sub"/>
</dbReference>
<comment type="subcellular location">
    <subcellularLocation>
        <location evidence="1">Membrane</location>
        <topology evidence="1">Single-pass type I membrane protein</topology>
    </subcellularLocation>
</comment>
<name>A0A177B2N1_9BILA</name>
<dbReference type="InterPro" id="IPR003598">
    <property type="entry name" value="Ig_sub2"/>
</dbReference>
<dbReference type="GO" id="GO:0004714">
    <property type="term" value="F:transmembrane receptor protein tyrosine kinase activity"/>
    <property type="evidence" value="ECO:0007669"/>
    <property type="project" value="UniProtKB-EC"/>
</dbReference>
<dbReference type="Pfam" id="PF13927">
    <property type="entry name" value="Ig_3"/>
    <property type="match status" value="2"/>
</dbReference>
<dbReference type="Proteomes" id="UP000078046">
    <property type="component" value="Unassembled WGS sequence"/>
</dbReference>
<dbReference type="PANTHER" id="PTHR11640:SF160">
    <property type="entry name" value="PEROXIDASIN HOMOLOG"/>
    <property type="match status" value="1"/>
</dbReference>
<dbReference type="InterPro" id="IPR011009">
    <property type="entry name" value="Kinase-like_dom_sf"/>
</dbReference>
<dbReference type="InterPro" id="IPR000719">
    <property type="entry name" value="Prot_kinase_dom"/>
</dbReference>
<dbReference type="PROSITE" id="PS50835">
    <property type="entry name" value="IG_LIKE"/>
    <property type="match status" value="7"/>
</dbReference>
<keyword evidence="8" id="KW-0393">Immunoglobulin domain</keyword>
<evidence type="ECO:0000256" key="7">
    <source>
        <dbReference type="ARBA" id="ARBA00023180"/>
    </source>
</evidence>
<dbReference type="PROSITE" id="PS00109">
    <property type="entry name" value="PROTEIN_KINASE_TYR"/>
    <property type="match status" value="1"/>
</dbReference>
<evidence type="ECO:0000256" key="2">
    <source>
        <dbReference type="ARBA" id="ARBA00022692"/>
    </source>
</evidence>
<keyword evidence="7" id="KW-0325">Glycoprotein</keyword>
<dbReference type="GO" id="GO:0005886">
    <property type="term" value="C:plasma membrane"/>
    <property type="evidence" value="ECO:0007669"/>
    <property type="project" value="TreeGrafter"/>
</dbReference>
<keyword evidence="2 10" id="KW-0812">Transmembrane</keyword>
<dbReference type="InterPro" id="IPR013151">
    <property type="entry name" value="Immunoglobulin_dom"/>
</dbReference>
<dbReference type="SUPFAM" id="SSF48726">
    <property type="entry name" value="Immunoglobulin"/>
    <property type="match status" value="6"/>
</dbReference>
<evidence type="ECO:0000256" key="6">
    <source>
        <dbReference type="ARBA" id="ARBA00023170"/>
    </source>
</evidence>
<feature type="domain" description="Ig-like" evidence="12">
    <location>
        <begin position="688"/>
        <end position="764"/>
    </location>
</feature>
<evidence type="ECO:0000256" key="9">
    <source>
        <dbReference type="ARBA" id="ARBA00051243"/>
    </source>
</evidence>
<keyword evidence="6" id="KW-0675">Receptor</keyword>
<dbReference type="SUPFAM" id="SSF56112">
    <property type="entry name" value="Protein kinase-like (PK-like)"/>
    <property type="match status" value="1"/>
</dbReference>
<organism evidence="13 14">
    <name type="scientific">Intoshia linei</name>
    <dbReference type="NCBI Taxonomy" id="1819745"/>
    <lineage>
        <taxon>Eukaryota</taxon>
        <taxon>Metazoa</taxon>
        <taxon>Spiralia</taxon>
        <taxon>Lophotrochozoa</taxon>
        <taxon>Mesozoa</taxon>
        <taxon>Orthonectida</taxon>
        <taxon>Rhopaluridae</taxon>
        <taxon>Intoshia</taxon>
    </lineage>
</organism>
<evidence type="ECO:0000256" key="8">
    <source>
        <dbReference type="ARBA" id="ARBA00023319"/>
    </source>
</evidence>
<dbReference type="Pfam" id="PF07714">
    <property type="entry name" value="PK_Tyr_Ser-Thr"/>
    <property type="match status" value="2"/>
</dbReference>
<evidence type="ECO:0000256" key="10">
    <source>
        <dbReference type="SAM" id="Phobius"/>
    </source>
</evidence>
<evidence type="ECO:0008006" key="15">
    <source>
        <dbReference type="Google" id="ProtNLM"/>
    </source>
</evidence>
<evidence type="ECO:0000259" key="12">
    <source>
        <dbReference type="PROSITE" id="PS50835"/>
    </source>
</evidence>
<comment type="caution">
    <text evidence="13">The sequence shown here is derived from an EMBL/GenBank/DDBJ whole genome shotgun (WGS) entry which is preliminary data.</text>
</comment>
<sequence length="1313" mass="150022">MDFEESSVIQRATPINAQQHSLYFVETPSPQTIHEGQSVTLHCRASSPINIRFWWTMNGKQINASILKKKDKINSRRYCLESNLHISHVDRNKDAGIFRCMAHNMSASSSGPIMSRGVKLNILWISTKATLNLNDVKDSIYMDQRNTSYALFSLHGNNDIILQCIIGGNPKPKIMWFFNGKKKPRLNKEKLIIYQKNGKYNNEVSGVYECRGVNVMGFTKISGYYTIAFKDEKYPMLDIENFEPLIYAKRNEPTTIKCSFKTLSSKINIEWYHQFEKIDTSQENNRVNIDNLLISSTKGSNSGIYTCRARYNAGNIADTVEYTVSLIMSCNIFNIDKISRIEPFEDLNNMQQIMPIGAPLNLKCVSEYGLPFVKYKWHQINSENKTNLIVNKQVMMIRKLSLSDSGVYVCTIENIAGSYSQSVTISITKKPRILRNPNNVKIHEHLNTRFKCLVDSDNHTSTYITWQKDQKDMQNIPNTFVNRKKGILEISSVTSDHEGRYRCLVHSSVYKTVYSKDATLYVIQSIKFLSSFEDQVLNVGDKSSLECYAQSEFQLTTRWFREANISGSQNFDQLNNKFPLKEHNISKRVKLDAGLLGLQKHVSIKNTNFDALNKSAETLDTNAEKALLTGRQRSKSELVFDPIKFTDGGMYTCQASDSSETIYKNINLIIIDNRYAELKKIERHSKMNSEVILECMLTNYISSKPVVTWHVPNNLNMYNSEIFEIYSYGKLKIRQFSALTEGVYTCEINMGKKTKIIMKQYEIKVIMKFETENKKDVIKSQSPLRLSKSHIIILSVVGSIIYIIILIFFAVFCSVRISKAKTKRKLLMVDSSRSDDYFRENSNNLLLANINRNLRNKSNPSEFIKKNTAQEMFSRNLESTEKELLFPSNTNQSSHSSEAVPVNKRPLPIIKNSNFVSAYTKINENINGSINIPQNKGFPKYMNNEALILNSSNSNASFLGIPTINVENLIEFNIDKIDRKNLETVQILGSGKYGDIFLSQFNANNNIHYSFNNLTCMAKSLLSHNNIIAECFINEMKVLCSCNHENIVKVIGCCSESVPFVLLIEYSNLGVLDNLLSDEALLKSYTNTEIEIPFTVDTKLKICLQISLAVAYLHQMGYFHGDIAARNIIISSQGLAKLSFIGCNTTASTINSQYANEFPSAFRWWSPERLILFIKKIENADGMKTALSGFTVEYSNNIDASDTYSLNNCFRDVKNKDDVELSHNNSSIANMSIESEIWTFGVFVYEVFTEKYRLPYWPLNDEQFIKSITTDRNYRLDNPKVSINGIHQVLDGCFQYTPSQRLSIEQIISFLKR</sequence>
<evidence type="ECO:0000256" key="3">
    <source>
        <dbReference type="ARBA" id="ARBA00022989"/>
    </source>
</evidence>
<feature type="domain" description="Ig-like" evidence="12">
    <location>
        <begin position="156"/>
        <end position="222"/>
    </location>
</feature>
<dbReference type="GO" id="GO:0098609">
    <property type="term" value="P:cell-cell adhesion"/>
    <property type="evidence" value="ECO:0007669"/>
    <property type="project" value="TreeGrafter"/>
</dbReference>
<feature type="domain" description="Ig-like" evidence="12">
    <location>
        <begin position="524"/>
        <end position="667"/>
    </location>
</feature>
<protein>
    <recommendedName>
        <fullName evidence="15">Receptor protein-tyrosine kinase</fullName>
    </recommendedName>
</protein>
<feature type="domain" description="Ig-like" evidence="12">
    <location>
        <begin position="235"/>
        <end position="325"/>
    </location>
</feature>
<dbReference type="InterPro" id="IPR051275">
    <property type="entry name" value="Cell_adhesion_signaling"/>
</dbReference>
<feature type="domain" description="Protein kinase" evidence="11">
    <location>
        <begin position="982"/>
        <end position="1313"/>
    </location>
</feature>
<dbReference type="InterPro" id="IPR036179">
    <property type="entry name" value="Ig-like_dom_sf"/>
</dbReference>
<proteinExistence type="predicted"/>
<keyword evidence="3 10" id="KW-1133">Transmembrane helix</keyword>
<dbReference type="CDD" id="cd00096">
    <property type="entry name" value="Ig"/>
    <property type="match status" value="1"/>
</dbReference>
<keyword evidence="4 10" id="KW-0472">Membrane</keyword>